<dbReference type="Gene3D" id="3.20.20.70">
    <property type="entry name" value="Aldolase class I"/>
    <property type="match status" value="1"/>
</dbReference>
<feature type="binding site" evidence="8">
    <location>
        <position position="72"/>
    </location>
    <ligand>
        <name>substrate</name>
    </ligand>
</feature>
<comment type="cofactor">
    <cofactor evidence="8">
        <name>[4Fe-4S] cluster</name>
        <dbReference type="ChEBI" id="CHEBI:49883"/>
    </cofactor>
    <text evidence="8">Binds 1 [4Fe-4S] cluster. The cluster is coordinated with 3 cysteines and an exchangeable S-adenosyl-L-methionine.</text>
</comment>
<comment type="cofactor">
    <cofactor evidence="8">
        <name>S-adenosyl-L-methionine</name>
        <dbReference type="ChEBI" id="CHEBI:59789"/>
    </cofactor>
    <text evidence="8">Binds 1 S-adenosyl-L-methionine per subunit.</text>
</comment>
<dbReference type="SFLD" id="SFLDS00029">
    <property type="entry name" value="Radical_SAM"/>
    <property type="match status" value="1"/>
</dbReference>
<comment type="cofactor">
    <cofactor evidence="8">
        <name>Mg(2+)</name>
        <dbReference type="ChEBI" id="CHEBI:18420"/>
    </cofactor>
</comment>
<feature type="binding site" evidence="8">
    <location>
        <position position="74"/>
    </location>
    <ligand>
        <name>S-adenosyl-L-methionine</name>
        <dbReference type="ChEBI" id="CHEBI:59789"/>
    </ligand>
</feature>
<evidence type="ECO:0000256" key="3">
    <source>
        <dbReference type="ARBA" id="ARBA00022723"/>
    </source>
</evidence>
<comment type="catalytic activity">
    <reaction evidence="8">
        <text>6-carboxy-5,6,7,8-tetrahydropterin + H(+) = 7-carboxy-7-carbaguanine + NH4(+)</text>
        <dbReference type="Rhea" id="RHEA:27974"/>
        <dbReference type="ChEBI" id="CHEBI:15378"/>
        <dbReference type="ChEBI" id="CHEBI:28938"/>
        <dbReference type="ChEBI" id="CHEBI:61032"/>
        <dbReference type="ChEBI" id="CHEBI:61036"/>
        <dbReference type="EC" id="4.3.99.3"/>
    </reaction>
</comment>
<comment type="caution">
    <text evidence="8">Lacks conserved residue(s) required for the propagation of feature annotation.</text>
</comment>
<evidence type="ECO:0000256" key="2">
    <source>
        <dbReference type="ARBA" id="ARBA00022691"/>
    </source>
</evidence>
<feature type="binding site" evidence="8">
    <location>
        <begin position="14"/>
        <end position="16"/>
    </location>
    <ligand>
        <name>substrate</name>
    </ligand>
</feature>
<dbReference type="InterPro" id="IPR013785">
    <property type="entry name" value="Aldolase_TIM"/>
</dbReference>
<comment type="function">
    <text evidence="8">Catalyzes the complex heterocyclic radical-mediated conversion of 6-carboxy-5,6,7,8-tetrahydropterin (CPH4) to 7-carboxy-7-deazaguanine (CDG), a step common to the biosynthetic pathways of all 7-deazapurine-containing compounds.</text>
</comment>
<dbReference type="SUPFAM" id="SSF102114">
    <property type="entry name" value="Radical SAM enzymes"/>
    <property type="match status" value="1"/>
</dbReference>
<dbReference type="PANTHER" id="PTHR42836">
    <property type="entry name" value="7-CARBOXY-7-DEAZAGUANINE SYNTHASE"/>
    <property type="match status" value="1"/>
</dbReference>
<feature type="binding site" evidence="8">
    <location>
        <position position="40"/>
    </location>
    <ligand>
        <name>[4Fe-4S] cluster</name>
        <dbReference type="ChEBI" id="CHEBI:49883"/>
        <note>4Fe-4S-S-AdoMet</note>
    </ligand>
</feature>
<proteinExistence type="inferred from homology"/>
<dbReference type="EMBL" id="JADGII010000039">
    <property type="protein sequence ID" value="MBF0637672.1"/>
    <property type="molecule type" value="Genomic_DNA"/>
</dbReference>
<dbReference type="PROSITE" id="PS51918">
    <property type="entry name" value="RADICAL_SAM"/>
    <property type="match status" value="1"/>
</dbReference>
<feature type="binding site" evidence="8">
    <location>
        <position position="42"/>
    </location>
    <ligand>
        <name>Mg(2+)</name>
        <dbReference type="ChEBI" id="CHEBI:18420"/>
    </ligand>
</feature>
<evidence type="ECO:0000313" key="11">
    <source>
        <dbReference type="Proteomes" id="UP000619838"/>
    </source>
</evidence>
<comment type="subunit">
    <text evidence="8">Homodimer.</text>
</comment>
<reference evidence="10 11" key="1">
    <citation type="journal article" date="2020" name="Microorganisms">
        <title>Simultaneous Genome Sequencing of Prosthecochloris ethylica and Desulfuromonas acetoxidans within a Syntrophic Mixture Reveals Unique Pili and Protein Interactions.</title>
        <authorList>
            <person name="Kyndt J.A."/>
            <person name="Van Beeumen J.J."/>
            <person name="Meyer T.E."/>
        </authorList>
    </citation>
    <scope>NUCLEOTIDE SEQUENCE [LARGE SCALE GENOMIC DNA]</scope>
    <source>
        <strain evidence="10 11">N3</strain>
    </source>
</reference>
<name>A0ABR9XUX6_9CHLB</name>
<dbReference type="InterPro" id="IPR058240">
    <property type="entry name" value="rSAM_sf"/>
</dbReference>
<evidence type="ECO:0000256" key="1">
    <source>
        <dbReference type="ARBA" id="ARBA00022485"/>
    </source>
</evidence>
<keyword evidence="4 8" id="KW-0460">Magnesium</keyword>
<keyword evidence="5 8" id="KW-0408">Iron</keyword>
<accession>A0ABR9XUX6</accession>
<keyword evidence="3 8" id="KW-0479">Metal-binding</keyword>
<comment type="pathway">
    <text evidence="8">Purine metabolism; 7-cyano-7-deazaguanine biosynthesis.</text>
</comment>
<dbReference type="PANTHER" id="PTHR42836:SF1">
    <property type="entry name" value="7-CARBOXY-7-DEAZAGUANINE SYNTHASE"/>
    <property type="match status" value="1"/>
</dbReference>
<dbReference type="PIRSF" id="PIRSF000370">
    <property type="entry name" value="QueE"/>
    <property type="match status" value="1"/>
</dbReference>
<comment type="caution">
    <text evidence="10">The sequence shown here is derived from an EMBL/GenBank/DDBJ whole genome shotgun (WGS) entry which is preliminary data.</text>
</comment>
<dbReference type="InterPro" id="IPR007197">
    <property type="entry name" value="rSAM"/>
</dbReference>
<dbReference type="Pfam" id="PF04055">
    <property type="entry name" value="Radical_SAM"/>
    <property type="match status" value="1"/>
</dbReference>
<sequence length="222" mass="25185">MNRSLLVNEIFLSIQGESSRAGTPCTFVRLAGCRSTCTWCDTRYAMTEGEPMSIRDIIREVDHQQTPLVEITGGEPLEQPAVHPLMQELCNRGYSVMLETGGFINVNEVDARVHKIIDIKPPSSGVSQNNCTQNILLALQAPPEQRHTWEFKIVIADRNDYNWATELLDNYSLTDHCTVMMGTVFDQLPPADLASWILHDHLNVRLQLQLHKYIWPPDMRGV</sequence>
<keyword evidence="11" id="KW-1185">Reference proteome</keyword>
<feature type="binding site" evidence="8">
    <location>
        <position position="29"/>
    </location>
    <ligand>
        <name>substrate</name>
    </ligand>
</feature>
<evidence type="ECO:0000256" key="5">
    <source>
        <dbReference type="ARBA" id="ARBA00023004"/>
    </source>
</evidence>
<dbReference type="Proteomes" id="UP000619838">
    <property type="component" value="Unassembled WGS sequence"/>
</dbReference>
<keyword evidence="1 8" id="KW-0004">4Fe-4S</keyword>
<evidence type="ECO:0000259" key="9">
    <source>
        <dbReference type="PROSITE" id="PS51918"/>
    </source>
</evidence>
<keyword evidence="6 8" id="KW-0411">Iron-sulfur</keyword>
<evidence type="ECO:0000256" key="6">
    <source>
        <dbReference type="ARBA" id="ARBA00023014"/>
    </source>
</evidence>
<keyword evidence="2 8" id="KW-0949">S-adenosyl-L-methionine</keyword>
<dbReference type="EC" id="4.3.99.3" evidence="8"/>
<evidence type="ECO:0000313" key="10">
    <source>
        <dbReference type="EMBL" id="MBF0637672.1"/>
    </source>
</evidence>
<dbReference type="HAMAP" id="MF_00917">
    <property type="entry name" value="QueE"/>
    <property type="match status" value="1"/>
</dbReference>
<keyword evidence="7 8" id="KW-0456">Lyase</keyword>
<gene>
    <name evidence="8" type="primary">queE</name>
    <name evidence="10" type="ORF">INT08_10890</name>
</gene>
<protein>
    <recommendedName>
        <fullName evidence="8">7-carboxy-7-deazaguanine synthase</fullName>
        <shortName evidence="8">CDG synthase</shortName>
        <ecNumber evidence="8">4.3.99.3</ecNumber>
    </recommendedName>
    <alternativeName>
        <fullName evidence="8">Queuosine biosynthesis protein QueE</fullName>
    </alternativeName>
</protein>
<dbReference type="RefSeq" id="WP_175187643.1">
    <property type="nucleotide sequence ID" value="NZ_JABVZQ010000014.1"/>
</dbReference>
<organism evidence="10 11">
    <name type="scientific">Prosthecochloris ethylica</name>
    <dbReference type="NCBI Taxonomy" id="2743976"/>
    <lineage>
        <taxon>Bacteria</taxon>
        <taxon>Pseudomonadati</taxon>
        <taxon>Chlorobiota</taxon>
        <taxon>Chlorobiia</taxon>
        <taxon>Chlorobiales</taxon>
        <taxon>Chlorobiaceae</taxon>
        <taxon>Prosthecochloris</taxon>
    </lineage>
</organism>
<feature type="binding site" evidence="8">
    <location>
        <begin position="39"/>
        <end position="41"/>
    </location>
    <ligand>
        <name>S-adenosyl-L-methionine</name>
        <dbReference type="ChEBI" id="CHEBI:59789"/>
    </ligand>
</feature>
<feature type="binding site" evidence="8">
    <location>
        <position position="33"/>
    </location>
    <ligand>
        <name>[4Fe-4S] cluster</name>
        <dbReference type="ChEBI" id="CHEBI:49883"/>
        <note>4Fe-4S-S-AdoMet</note>
    </ligand>
</feature>
<feature type="binding site" evidence="8">
    <location>
        <position position="37"/>
    </location>
    <ligand>
        <name>[4Fe-4S] cluster</name>
        <dbReference type="ChEBI" id="CHEBI:49883"/>
        <note>4Fe-4S-S-AdoMet</note>
    </ligand>
</feature>
<keyword evidence="8" id="KW-0671">Queuosine biosynthesis</keyword>
<feature type="domain" description="Radical SAM core" evidence="9">
    <location>
        <begin position="20"/>
        <end position="217"/>
    </location>
</feature>
<evidence type="ECO:0000256" key="8">
    <source>
        <dbReference type="HAMAP-Rule" id="MF_00917"/>
    </source>
</evidence>
<dbReference type="InterPro" id="IPR024924">
    <property type="entry name" value="7-CO-7-deazaguanine_synth-like"/>
</dbReference>
<comment type="similarity">
    <text evidence="8">Belongs to the radical SAM superfamily. 7-carboxy-7-deazaguanine synthase family.</text>
</comment>
<evidence type="ECO:0000256" key="4">
    <source>
        <dbReference type="ARBA" id="ARBA00022842"/>
    </source>
</evidence>
<evidence type="ECO:0000256" key="7">
    <source>
        <dbReference type="ARBA" id="ARBA00023239"/>
    </source>
</evidence>